<keyword evidence="3" id="KW-0520">NAD</keyword>
<dbReference type="Proteomes" id="UP001597480">
    <property type="component" value="Unassembled WGS sequence"/>
</dbReference>
<reference evidence="5" key="1">
    <citation type="journal article" date="2019" name="Int. J. Syst. Evol. Microbiol.">
        <title>The Global Catalogue of Microorganisms (GCM) 10K type strain sequencing project: providing services to taxonomists for standard genome sequencing and annotation.</title>
        <authorList>
            <consortium name="The Broad Institute Genomics Platform"/>
            <consortium name="The Broad Institute Genome Sequencing Center for Infectious Disease"/>
            <person name="Wu L."/>
            <person name="Ma J."/>
        </authorList>
    </citation>
    <scope>NUCLEOTIDE SEQUENCE [LARGE SCALE GENOMIC DNA]</scope>
    <source>
        <strain evidence="5">KCTC 42107</strain>
    </source>
</reference>
<sequence>MSKAIAGFSKLTKEKKIKWIAEEYFSEPEEAISLLKNYWNSNESLQKLHDEFIENTITNFYLPLGIAPNFVINGKNYTIPMAVEESSVVAAASKAAKFWAKRGGFKATVLNTEKIGQVHFLFNGSFEKLSAFFNDIKPKFFEGSQDLTKNMQARGGGILDIELRDKTSELANYYQLHATFETKDSMGANFINSCLERFSKIVKEEAFNCDVFTEDEKHIQVIMSILSNYVPNCIVRAEVSCPIEELHEDASVSSKEFAEKFLTAVKIAEIEPFRAVTHNKGIMNGIDAVIVATGNDFRAVEAGVHAYASKDGQYSSLSHAKIENGIFTFWLEIPLALGTVGGLTTLHPLVKFCHELLGKPSAAELMQIVAVAGLAQNFAALRSLTTTGIQQGHMKMHLMNILNQLGANDHEKKQAVKHFEKNTVSHSAVADYITELRTNNPERIEEDFLQ</sequence>
<dbReference type="Gene3D" id="3.90.770.10">
    <property type="entry name" value="3-hydroxy-3-methylglutaryl-coenzyme A Reductase, Chain A, domain 2"/>
    <property type="match status" value="2"/>
</dbReference>
<evidence type="ECO:0000256" key="1">
    <source>
        <dbReference type="ARBA" id="ARBA00007661"/>
    </source>
</evidence>
<dbReference type="InterPro" id="IPR009023">
    <property type="entry name" value="HMG_CoA_Rdtase_NAD(P)-bd_sf"/>
</dbReference>
<comment type="caution">
    <text evidence="4">The sequence shown here is derived from an EMBL/GenBank/DDBJ whole genome shotgun (WGS) entry which is preliminary data.</text>
</comment>
<proteinExistence type="inferred from homology"/>
<dbReference type="Pfam" id="PF00368">
    <property type="entry name" value="HMG-CoA_red"/>
    <property type="match status" value="1"/>
</dbReference>
<dbReference type="PROSITE" id="PS50065">
    <property type="entry name" value="HMG_COA_REDUCTASE_4"/>
    <property type="match status" value="1"/>
</dbReference>
<dbReference type="PANTHER" id="PTHR10572">
    <property type="entry name" value="3-HYDROXY-3-METHYLGLUTARYL-COENZYME A REDUCTASE"/>
    <property type="match status" value="1"/>
</dbReference>
<accession>A0ABW5NU44</accession>
<dbReference type="SUPFAM" id="SSF56542">
    <property type="entry name" value="Substrate-binding domain of HMG-CoA reductase"/>
    <property type="match status" value="1"/>
</dbReference>
<dbReference type="SUPFAM" id="SSF55035">
    <property type="entry name" value="NAD-binding domain of HMG-CoA reductase"/>
    <property type="match status" value="1"/>
</dbReference>
<organism evidence="4 5">
    <name type="scientific">Flavobacterium suzhouense</name>
    <dbReference type="NCBI Taxonomy" id="1529638"/>
    <lineage>
        <taxon>Bacteria</taxon>
        <taxon>Pseudomonadati</taxon>
        <taxon>Bacteroidota</taxon>
        <taxon>Flavobacteriia</taxon>
        <taxon>Flavobacteriales</taxon>
        <taxon>Flavobacteriaceae</taxon>
        <taxon>Flavobacterium</taxon>
    </lineage>
</organism>
<evidence type="ECO:0000313" key="5">
    <source>
        <dbReference type="Proteomes" id="UP001597480"/>
    </source>
</evidence>
<keyword evidence="2 3" id="KW-0560">Oxidoreductase</keyword>
<evidence type="ECO:0000256" key="3">
    <source>
        <dbReference type="RuleBase" id="RU361219"/>
    </source>
</evidence>
<dbReference type="Gene3D" id="1.10.8.660">
    <property type="match status" value="1"/>
</dbReference>
<dbReference type="CDD" id="cd00644">
    <property type="entry name" value="HMG-CoA_reductase_classII"/>
    <property type="match status" value="1"/>
</dbReference>
<comment type="pathway">
    <text evidence="3">Metabolic intermediate metabolism; (R)-mevalonate degradation; (S)-3-hydroxy-3-methylglutaryl-CoA from (R)-mevalonate: step 1/1.</text>
</comment>
<protein>
    <recommendedName>
        <fullName evidence="3">3-hydroxy-3-methylglutaryl coenzyme A reductase</fullName>
        <shortName evidence="3">HMG-CoA reductase</shortName>
        <ecNumber evidence="3">1.1.1.88</ecNumber>
    </recommendedName>
</protein>
<comment type="similarity">
    <text evidence="1 3">Belongs to the HMG-CoA reductase family.</text>
</comment>
<dbReference type="InterPro" id="IPR009029">
    <property type="entry name" value="HMG_CoA_Rdtase_sub-bd_dom_sf"/>
</dbReference>
<dbReference type="PROSITE" id="PS00066">
    <property type="entry name" value="HMG_COA_REDUCTASE_1"/>
    <property type="match status" value="1"/>
</dbReference>
<dbReference type="InterPro" id="IPR004553">
    <property type="entry name" value="HMG_CoA_Rdtase_bac-typ"/>
</dbReference>
<dbReference type="EC" id="1.1.1.88" evidence="3"/>
<dbReference type="GO" id="GO:0140643">
    <property type="term" value="F:hydroxymethylglutaryl-CoA reductase (NADH) activity"/>
    <property type="evidence" value="ECO:0007669"/>
    <property type="project" value="UniProtKB-EC"/>
</dbReference>
<gene>
    <name evidence="4" type="ORF">ACFSR3_07325</name>
</gene>
<dbReference type="InterPro" id="IPR023074">
    <property type="entry name" value="HMG_CoA_Rdtase_cat_sf"/>
</dbReference>
<dbReference type="NCBIfam" id="TIGR00532">
    <property type="entry name" value="HMG_CoA_R_NAD"/>
    <property type="match status" value="1"/>
</dbReference>
<dbReference type="InterPro" id="IPR023076">
    <property type="entry name" value="HMG_CoA_Rdtase_CS"/>
</dbReference>
<dbReference type="RefSeq" id="WP_379820376.1">
    <property type="nucleotide sequence ID" value="NZ_JBHUMD010000007.1"/>
</dbReference>
<dbReference type="EMBL" id="JBHUMD010000007">
    <property type="protein sequence ID" value="MFD2601860.1"/>
    <property type="molecule type" value="Genomic_DNA"/>
</dbReference>
<dbReference type="PANTHER" id="PTHR10572:SF24">
    <property type="entry name" value="3-HYDROXY-3-METHYLGLUTARYL-COENZYME A REDUCTASE"/>
    <property type="match status" value="1"/>
</dbReference>
<comment type="catalytic activity">
    <reaction evidence="3">
        <text>(R)-mevalonate + 2 NAD(+) + CoA = (3S)-3-hydroxy-3-methylglutaryl-CoA + 2 NADH + 2 H(+)</text>
        <dbReference type="Rhea" id="RHEA:14833"/>
        <dbReference type="ChEBI" id="CHEBI:15378"/>
        <dbReference type="ChEBI" id="CHEBI:36464"/>
        <dbReference type="ChEBI" id="CHEBI:43074"/>
        <dbReference type="ChEBI" id="CHEBI:57287"/>
        <dbReference type="ChEBI" id="CHEBI:57540"/>
        <dbReference type="ChEBI" id="CHEBI:57945"/>
        <dbReference type="EC" id="1.1.1.88"/>
    </reaction>
</comment>
<evidence type="ECO:0000313" key="4">
    <source>
        <dbReference type="EMBL" id="MFD2601860.1"/>
    </source>
</evidence>
<dbReference type="PRINTS" id="PR00071">
    <property type="entry name" value="HMGCOARDTASE"/>
</dbReference>
<evidence type="ECO:0000256" key="2">
    <source>
        <dbReference type="ARBA" id="ARBA00023002"/>
    </source>
</evidence>
<keyword evidence="5" id="KW-1185">Reference proteome</keyword>
<name>A0ABW5NU44_9FLAO</name>
<dbReference type="InterPro" id="IPR002202">
    <property type="entry name" value="HMG_CoA_Rdtase"/>
</dbReference>